<dbReference type="EMBL" id="HG994583">
    <property type="protein sequence ID" value="CAF2922532.1"/>
    <property type="molecule type" value="Genomic_DNA"/>
</dbReference>
<protein>
    <submittedName>
        <fullName evidence="4">RSF1</fullName>
    </submittedName>
</protein>
<organism evidence="4 5">
    <name type="scientific">Lepeophtheirus salmonis</name>
    <name type="common">Salmon louse</name>
    <name type="synonym">Caligus salmonis</name>
    <dbReference type="NCBI Taxonomy" id="72036"/>
    <lineage>
        <taxon>Eukaryota</taxon>
        <taxon>Metazoa</taxon>
        <taxon>Ecdysozoa</taxon>
        <taxon>Arthropoda</taxon>
        <taxon>Crustacea</taxon>
        <taxon>Multicrustacea</taxon>
        <taxon>Hexanauplia</taxon>
        <taxon>Copepoda</taxon>
        <taxon>Siphonostomatoida</taxon>
        <taxon>Caligidae</taxon>
        <taxon>Lepeophtheirus</taxon>
    </lineage>
</organism>
<dbReference type="GO" id="GO:0031213">
    <property type="term" value="C:RSF complex"/>
    <property type="evidence" value="ECO:0007669"/>
    <property type="project" value="InterPro"/>
</dbReference>
<name>A0A7R8CT54_LEPSM</name>
<evidence type="ECO:0000313" key="4">
    <source>
        <dbReference type="EMBL" id="CAF2922532.1"/>
    </source>
</evidence>
<dbReference type="InterPro" id="IPR028938">
    <property type="entry name" value="Rsf1-like"/>
</dbReference>
<dbReference type="GO" id="GO:0042393">
    <property type="term" value="F:histone binding"/>
    <property type="evidence" value="ECO:0007669"/>
    <property type="project" value="TreeGrafter"/>
</dbReference>
<dbReference type="OrthoDB" id="10055895at2759"/>
<evidence type="ECO:0000313" key="5">
    <source>
        <dbReference type="Proteomes" id="UP000675881"/>
    </source>
</evidence>
<dbReference type="AlphaFoldDB" id="A0A7R8CT54"/>
<dbReference type="PANTHER" id="PTHR14296">
    <property type="entry name" value="REMODELING AND SPACING FACTOR 1"/>
    <property type="match status" value="1"/>
</dbReference>
<dbReference type="InterPro" id="IPR018501">
    <property type="entry name" value="DDT_dom"/>
</dbReference>
<dbReference type="PANTHER" id="PTHR14296:SF16">
    <property type="entry name" value="REMODELING AND SPACING FACTOR 1"/>
    <property type="match status" value="1"/>
</dbReference>
<evidence type="ECO:0000256" key="2">
    <source>
        <dbReference type="ARBA" id="ARBA00023242"/>
    </source>
</evidence>
<keyword evidence="5" id="KW-1185">Reference proteome</keyword>
<reference evidence="4" key="1">
    <citation type="submission" date="2021-02" db="EMBL/GenBank/DDBJ databases">
        <authorList>
            <person name="Bekaert M."/>
        </authorList>
    </citation>
    <scope>NUCLEOTIDE SEQUENCE</scope>
    <source>
        <strain evidence="4">IoA-00</strain>
    </source>
</reference>
<proteinExistence type="predicted"/>
<feature type="compositionally biased region" description="Polar residues" evidence="3">
    <location>
        <begin position="259"/>
        <end position="269"/>
    </location>
</feature>
<dbReference type="PROSITE" id="PS50827">
    <property type="entry name" value="DDT"/>
    <property type="match status" value="1"/>
</dbReference>
<feature type="compositionally biased region" description="Polar residues" evidence="3">
    <location>
        <begin position="226"/>
        <end position="236"/>
    </location>
</feature>
<gene>
    <name evidence="4" type="ORF">LSAA_8510</name>
</gene>
<dbReference type="GO" id="GO:0045892">
    <property type="term" value="P:negative regulation of DNA-templated transcription"/>
    <property type="evidence" value="ECO:0007669"/>
    <property type="project" value="TreeGrafter"/>
</dbReference>
<sequence>MTGLTTSDTDPNFAVILEFLHRFGKDIFGESWKLRISPLEEGLESCSGPPSPFLVDLIVKLLRKVHKSISADRWEKSLIRYLSGREEDAKAEMLDSGFASLSPEVKIRILRSLCESQFEFNVKFKNSLSHKKDLRSSPLGQDKRGDLYWYFEDEEGTLRIYKEDLDEETWELVAKDKASFILLLDKLKNNGLSTKEPSPSTLDDEASLQDGLENIILDTRPVPNSIEHSNATSVANSDLEEDTSPLNPSSPSEDKSTDRNTSNKVVMRN</sequence>
<comment type="subcellular location">
    <subcellularLocation>
        <location evidence="1">Nucleus</location>
    </subcellularLocation>
</comment>
<feature type="region of interest" description="Disordered" evidence="3">
    <location>
        <begin position="219"/>
        <end position="269"/>
    </location>
</feature>
<evidence type="ECO:0000256" key="1">
    <source>
        <dbReference type="ARBA" id="ARBA00004123"/>
    </source>
</evidence>
<keyword evidence="2" id="KW-0539">Nucleus</keyword>
<dbReference type="Proteomes" id="UP000675881">
    <property type="component" value="Chromosome 4"/>
</dbReference>
<evidence type="ECO:0000256" key="3">
    <source>
        <dbReference type="SAM" id="MobiDB-lite"/>
    </source>
</evidence>
<accession>A0A7R8CT54</accession>